<gene>
    <name evidence="2" type="ORF">RRG08_012396</name>
</gene>
<evidence type="ECO:0000313" key="3">
    <source>
        <dbReference type="Proteomes" id="UP001283361"/>
    </source>
</evidence>
<name>A0AAE0YLS3_9GAST</name>
<protein>
    <submittedName>
        <fullName evidence="2">Uncharacterized protein</fullName>
    </submittedName>
</protein>
<dbReference type="Proteomes" id="UP001283361">
    <property type="component" value="Unassembled WGS sequence"/>
</dbReference>
<accession>A0AAE0YLS3</accession>
<proteinExistence type="predicted"/>
<sequence>PFVGTFSQNDGVMASLVGERTGSVDCGGCHDDGDDDDDDDDSDDDDDDGDSGGGYAEGRPRRTIVVITSKRKVRRHRVACLRGMEWKGR</sequence>
<feature type="region of interest" description="Disordered" evidence="1">
    <location>
        <begin position="20"/>
        <end position="63"/>
    </location>
</feature>
<feature type="non-terminal residue" evidence="2">
    <location>
        <position position="1"/>
    </location>
</feature>
<feature type="compositionally biased region" description="Acidic residues" evidence="1">
    <location>
        <begin position="32"/>
        <end position="50"/>
    </location>
</feature>
<dbReference type="EMBL" id="JAWDGP010006023">
    <property type="protein sequence ID" value="KAK3748402.1"/>
    <property type="molecule type" value="Genomic_DNA"/>
</dbReference>
<dbReference type="AlphaFoldDB" id="A0AAE0YLS3"/>
<keyword evidence="3" id="KW-1185">Reference proteome</keyword>
<evidence type="ECO:0000313" key="2">
    <source>
        <dbReference type="EMBL" id="KAK3748402.1"/>
    </source>
</evidence>
<reference evidence="2" key="1">
    <citation type="journal article" date="2023" name="G3 (Bethesda)">
        <title>A reference genome for the long-term kleptoplast-retaining sea slug Elysia crispata morphotype clarki.</title>
        <authorList>
            <person name="Eastman K.E."/>
            <person name="Pendleton A.L."/>
            <person name="Shaikh M.A."/>
            <person name="Suttiyut T."/>
            <person name="Ogas R."/>
            <person name="Tomko P."/>
            <person name="Gavelis G."/>
            <person name="Widhalm J.R."/>
            <person name="Wisecaver J.H."/>
        </authorList>
    </citation>
    <scope>NUCLEOTIDE SEQUENCE</scope>
    <source>
        <strain evidence="2">ECLA1</strain>
    </source>
</reference>
<comment type="caution">
    <text evidence="2">The sequence shown here is derived from an EMBL/GenBank/DDBJ whole genome shotgun (WGS) entry which is preliminary data.</text>
</comment>
<organism evidence="2 3">
    <name type="scientific">Elysia crispata</name>
    <name type="common">lettuce slug</name>
    <dbReference type="NCBI Taxonomy" id="231223"/>
    <lineage>
        <taxon>Eukaryota</taxon>
        <taxon>Metazoa</taxon>
        <taxon>Spiralia</taxon>
        <taxon>Lophotrochozoa</taxon>
        <taxon>Mollusca</taxon>
        <taxon>Gastropoda</taxon>
        <taxon>Heterobranchia</taxon>
        <taxon>Euthyneura</taxon>
        <taxon>Panpulmonata</taxon>
        <taxon>Sacoglossa</taxon>
        <taxon>Placobranchoidea</taxon>
        <taxon>Plakobranchidae</taxon>
        <taxon>Elysia</taxon>
    </lineage>
</organism>
<evidence type="ECO:0000256" key="1">
    <source>
        <dbReference type="SAM" id="MobiDB-lite"/>
    </source>
</evidence>